<dbReference type="Proteomes" id="UP000886595">
    <property type="component" value="Unassembled WGS sequence"/>
</dbReference>
<protein>
    <submittedName>
        <fullName evidence="1">Uncharacterized protein</fullName>
    </submittedName>
</protein>
<organism evidence="1 2">
    <name type="scientific">Brassica carinata</name>
    <name type="common">Ethiopian mustard</name>
    <name type="synonym">Abyssinian cabbage</name>
    <dbReference type="NCBI Taxonomy" id="52824"/>
    <lineage>
        <taxon>Eukaryota</taxon>
        <taxon>Viridiplantae</taxon>
        <taxon>Streptophyta</taxon>
        <taxon>Embryophyta</taxon>
        <taxon>Tracheophyta</taxon>
        <taxon>Spermatophyta</taxon>
        <taxon>Magnoliopsida</taxon>
        <taxon>eudicotyledons</taxon>
        <taxon>Gunneridae</taxon>
        <taxon>Pentapetalae</taxon>
        <taxon>rosids</taxon>
        <taxon>malvids</taxon>
        <taxon>Brassicales</taxon>
        <taxon>Brassicaceae</taxon>
        <taxon>Brassiceae</taxon>
        <taxon>Brassica</taxon>
    </lineage>
</organism>
<evidence type="ECO:0000313" key="2">
    <source>
        <dbReference type="Proteomes" id="UP000886595"/>
    </source>
</evidence>
<proteinExistence type="predicted"/>
<comment type="caution">
    <text evidence="1">The sequence shown here is derived from an EMBL/GenBank/DDBJ whole genome shotgun (WGS) entry which is preliminary data.</text>
</comment>
<reference evidence="1 2" key="1">
    <citation type="submission" date="2020-02" db="EMBL/GenBank/DDBJ databases">
        <authorList>
            <person name="Ma Q."/>
            <person name="Huang Y."/>
            <person name="Song X."/>
            <person name="Pei D."/>
        </authorList>
    </citation>
    <scope>NUCLEOTIDE SEQUENCE [LARGE SCALE GENOMIC DNA]</scope>
    <source>
        <strain evidence="1">Sxm20200214</strain>
        <tissue evidence="1">Leaf</tissue>
    </source>
</reference>
<name>A0A8X7QXI7_BRACI</name>
<accession>A0A8X7QXI7</accession>
<sequence length="108" mass="12237">MSKKRIGMVEKSNNKRQRVNLVPEFSINDHHDVLVEILRRLDGPSSMLSRLRVPALVGRGSQRLNMGRALFPTSVPTTFTFHTLRCIGSRWLPTSLLPLHPSLPRTTP</sequence>
<dbReference type="EMBL" id="JAAMPC010000012">
    <property type="protein sequence ID" value="KAG2278704.1"/>
    <property type="molecule type" value="Genomic_DNA"/>
</dbReference>
<dbReference type="AlphaFoldDB" id="A0A8X7QXI7"/>
<evidence type="ECO:0000313" key="1">
    <source>
        <dbReference type="EMBL" id="KAG2278704.1"/>
    </source>
</evidence>
<keyword evidence="2" id="KW-1185">Reference proteome</keyword>
<gene>
    <name evidence="1" type="ORF">Bca52824_061259</name>
</gene>